<dbReference type="RefSeq" id="XP_033179151.1">
    <property type="nucleotide sequence ID" value="XM_033323260.1"/>
</dbReference>
<comment type="similarity">
    <text evidence="2">Belongs to the NOP14 family.</text>
</comment>
<comment type="subcellular location">
    <subcellularLocation>
        <location evidence="1">Nucleus</location>
        <location evidence="1">Nucleolus</location>
    </subcellularLocation>
</comment>
<dbReference type="PANTHER" id="PTHR23183:SF0">
    <property type="entry name" value="NUCLEOLAR PROTEIN 14"/>
    <property type="match status" value="1"/>
</dbReference>
<dbReference type="AlphaFoldDB" id="A0A6P8M1F7"/>
<evidence type="ECO:0000256" key="5">
    <source>
        <dbReference type="ARBA" id="ARBA00023242"/>
    </source>
</evidence>
<evidence type="ECO:0000256" key="6">
    <source>
        <dbReference type="ARBA" id="ARBA00024695"/>
    </source>
</evidence>
<proteinExistence type="inferred from homology"/>
<evidence type="ECO:0000256" key="2">
    <source>
        <dbReference type="ARBA" id="ARBA00007466"/>
    </source>
</evidence>
<gene>
    <name evidence="8" type="primary">LOC117152237</name>
</gene>
<dbReference type="PANTHER" id="PTHR23183">
    <property type="entry name" value="NOP14"/>
    <property type="match status" value="1"/>
</dbReference>
<evidence type="ECO:0000313" key="7">
    <source>
        <dbReference type="Proteomes" id="UP000515180"/>
    </source>
</evidence>
<evidence type="ECO:0000313" key="8">
    <source>
        <dbReference type="RefSeq" id="XP_033179151.1"/>
    </source>
</evidence>
<dbReference type="Pfam" id="PF04147">
    <property type="entry name" value="Nop14"/>
    <property type="match status" value="1"/>
</dbReference>
<dbReference type="GO" id="GO:0030692">
    <property type="term" value="C:Noc4p-Nop14p complex"/>
    <property type="evidence" value="ECO:0007669"/>
    <property type="project" value="TreeGrafter"/>
</dbReference>
<organism evidence="7 8">
    <name type="scientific">Bombus impatiens</name>
    <name type="common">Bumblebee</name>
    <dbReference type="NCBI Taxonomy" id="132113"/>
    <lineage>
        <taxon>Eukaryota</taxon>
        <taxon>Metazoa</taxon>
        <taxon>Ecdysozoa</taxon>
        <taxon>Arthropoda</taxon>
        <taxon>Hexapoda</taxon>
        <taxon>Insecta</taxon>
        <taxon>Pterygota</taxon>
        <taxon>Neoptera</taxon>
        <taxon>Endopterygota</taxon>
        <taxon>Hymenoptera</taxon>
        <taxon>Apocrita</taxon>
        <taxon>Aculeata</taxon>
        <taxon>Apoidea</taxon>
        <taxon>Anthophila</taxon>
        <taxon>Apidae</taxon>
        <taxon>Bombus</taxon>
        <taxon>Pyrobombus</taxon>
    </lineage>
</organism>
<name>A0A6P8M1F7_BOMIM</name>
<dbReference type="GeneID" id="117152237"/>
<keyword evidence="7" id="KW-1185">Reference proteome</keyword>
<keyword evidence="4" id="KW-0698">rRNA processing</keyword>
<evidence type="ECO:0000256" key="4">
    <source>
        <dbReference type="ARBA" id="ARBA00022552"/>
    </source>
</evidence>
<dbReference type="OrthoDB" id="441771at2759"/>
<protein>
    <submittedName>
        <fullName evidence="8">Nucleolar protein 14 homolog</fullName>
    </submittedName>
</protein>
<evidence type="ECO:0000256" key="3">
    <source>
        <dbReference type="ARBA" id="ARBA00022517"/>
    </source>
</evidence>
<dbReference type="GO" id="GO:0030490">
    <property type="term" value="P:maturation of SSU-rRNA"/>
    <property type="evidence" value="ECO:0007669"/>
    <property type="project" value="TreeGrafter"/>
</dbReference>
<dbReference type="Proteomes" id="UP000515180">
    <property type="component" value="Unplaced"/>
</dbReference>
<keyword evidence="5" id="KW-0539">Nucleus</keyword>
<comment type="function">
    <text evidence="6">Involved in nucleolar processing of pre-18S ribosomal RNA. Has a role in the nuclear export of 40S pre-ribosomal subunit to the cytoplasm.</text>
</comment>
<sequence length="98" mass="11593">MECQICYTRNNQHHDFDKNKKNYPGLDILIFFKLISLIFPTSDFRHPVTITCAIFMSEILLGCRIKNEIDILKDLFILTLILDSYILYKYDGKKQKTV</sequence>
<accession>A0A6P8M1F7</accession>
<evidence type="ECO:0000256" key="1">
    <source>
        <dbReference type="ARBA" id="ARBA00004604"/>
    </source>
</evidence>
<dbReference type="GO" id="GO:0032040">
    <property type="term" value="C:small-subunit processome"/>
    <property type="evidence" value="ECO:0007669"/>
    <property type="project" value="InterPro"/>
</dbReference>
<reference evidence="8" key="1">
    <citation type="submission" date="2025-08" db="UniProtKB">
        <authorList>
            <consortium name="RefSeq"/>
        </authorList>
    </citation>
    <scope>IDENTIFICATION</scope>
</reference>
<keyword evidence="3" id="KW-0690">Ribosome biogenesis</keyword>
<dbReference type="InterPro" id="IPR007276">
    <property type="entry name" value="Nop14"/>
</dbReference>